<accession>A0A7X0C671</accession>
<dbReference type="InterPro" id="IPR001647">
    <property type="entry name" value="HTH_TetR"/>
</dbReference>
<proteinExistence type="predicted"/>
<dbReference type="Pfam" id="PF00440">
    <property type="entry name" value="TetR_N"/>
    <property type="match status" value="1"/>
</dbReference>
<dbReference type="Gene3D" id="1.10.357.10">
    <property type="entry name" value="Tetracycline Repressor, domain 2"/>
    <property type="match status" value="1"/>
</dbReference>
<comment type="caution">
    <text evidence="6">The sequence shown here is derived from an EMBL/GenBank/DDBJ whole genome shotgun (WGS) entry which is preliminary data.</text>
</comment>
<dbReference type="AlphaFoldDB" id="A0A7X0C671"/>
<dbReference type="PRINTS" id="PR00455">
    <property type="entry name" value="HTHTETR"/>
</dbReference>
<protein>
    <submittedName>
        <fullName evidence="6">AcrR family transcriptional regulator</fullName>
    </submittedName>
</protein>
<dbReference type="InterPro" id="IPR050109">
    <property type="entry name" value="HTH-type_TetR-like_transc_reg"/>
</dbReference>
<evidence type="ECO:0000313" key="6">
    <source>
        <dbReference type="EMBL" id="MBB6347489.1"/>
    </source>
</evidence>
<feature type="DNA-binding region" description="H-T-H motif" evidence="4">
    <location>
        <begin position="34"/>
        <end position="53"/>
    </location>
</feature>
<dbReference type="PANTHER" id="PTHR30055:SF234">
    <property type="entry name" value="HTH-TYPE TRANSCRIPTIONAL REGULATOR BETI"/>
    <property type="match status" value="1"/>
</dbReference>
<dbReference type="SUPFAM" id="SSF46689">
    <property type="entry name" value="Homeodomain-like"/>
    <property type="match status" value="1"/>
</dbReference>
<evidence type="ECO:0000256" key="4">
    <source>
        <dbReference type="PROSITE-ProRule" id="PRU00335"/>
    </source>
</evidence>
<evidence type="ECO:0000259" key="5">
    <source>
        <dbReference type="PROSITE" id="PS50977"/>
    </source>
</evidence>
<dbReference type="RefSeq" id="WP_185085419.1">
    <property type="nucleotide sequence ID" value="NZ_JACHJB010000002.1"/>
</dbReference>
<evidence type="ECO:0000256" key="1">
    <source>
        <dbReference type="ARBA" id="ARBA00023015"/>
    </source>
</evidence>
<organism evidence="6 7">
    <name type="scientific">Nonomuraea muscovyensis</name>
    <dbReference type="NCBI Taxonomy" id="1124761"/>
    <lineage>
        <taxon>Bacteria</taxon>
        <taxon>Bacillati</taxon>
        <taxon>Actinomycetota</taxon>
        <taxon>Actinomycetes</taxon>
        <taxon>Streptosporangiales</taxon>
        <taxon>Streptosporangiaceae</taxon>
        <taxon>Nonomuraea</taxon>
    </lineage>
</organism>
<dbReference type="EMBL" id="JACHJB010000002">
    <property type="protein sequence ID" value="MBB6347489.1"/>
    <property type="molecule type" value="Genomic_DNA"/>
</dbReference>
<sequence>MGRLTRAEQQQRTRARVLAAAREEFAEHGFDAARVDGIAERAELTRGAVYSNFPGKRALYFAVLAELADASGGLLGDSFGSPSGGRFDEAFTGAGRTVRDALAAFARAWVARLPLATDDRHDDARLGRDLMPVIVSDELTRRPFAQLVRLDALLLALALENLAPHGPAASYGPGDVAAGGRMVRVAQAALTMLHGASRLAAAAPGFAEPFDVVTACGRLADLDLDDAWHAPTAVTPALPADEAWDPPPALDAARGAPALLTGDGVVAVLGLHRLAAAEEAVRATPPGTRVTAVLVTGQADELAPLARLAVAGLRHCLRQAVPPAAWPRLQVVHDPSGVLAAAAGVPAVSDGTEVAVRVAGGRIVARADGLGACHAAATATGIDAGRAECQVVANDGSAIGPE</sequence>
<keyword evidence="1" id="KW-0805">Transcription regulation</keyword>
<dbReference type="Proteomes" id="UP000583800">
    <property type="component" value="Unassembled WGS sequence"/>
</dbReference>
<keyword evidence="3" id="KW-0804">Transcription</keyword>
<dbReference type="GO" id="GO:0003700">
    <property type="term" value="F:DNA-binding transcription factor activity"/>
    <property type="evidence" value="ECO:0007669"/>
    <property type="project" value="TreeGrafter"/>
</dbReference>
<evidence type="ECO:0000256" key="2">
    <source>
        <dbReference type="ARBA" id="ARBA00023125"/>
    </source>
</evidence>
<keyword evidence="2 4" id="KW-0238">DNA-binding</keyword>
<keyword evidence="7" id="KW-1185">Reference proteome</keyword>
<evidence type="ECO:0000256" key="3">
    <source>
        <dbReference type="ARBA" id="ARBA00023163"/>
    </source>
</evidence>
<feature type="domain" description="HTH tetR-type" evidence="5">
    <location>
        <begin position="11"/>
        <end position="71"/>
    </location>
</feature>
<name>A0A7X0C671_9ACTN</name>
<dbReference type="InterPro" id="IPR009057">
    <property type="entry name" value="Homeodomain-like_sf"/>
</dbReference>
<dbReference type="PANTHER" id="PTHR30055">
    <property type="entry name" value="HTH-TYPE TRANSCRIPTIONAL REGULATOR RUTR"/>
    <property type="match status" value="1"/>
</dbReference>
<evidence type="ECO:0000313" key="7">
    <source>
        <dbReference type="Proteomes" id="UP000583800"/>
    </source>
</evidence>
<reference evidence="6 7" key="1">
    <citation type="submission" date="2020-08" db="EMBL/GenBank/DDBJ databases">
        <title>Sequencing the genomes of 1000 actinobacteria strains.</title>
        <authorList>
            <person name="Klenk H.-P."/>
        </authorList>
    </citation>
    <scope>NUCLEOTIDE SEQUENCE [LARGE SCALE GENOMIC DNA]</scope>
    <source>
        <strain evidence="6 7">DSM 45913</strain>
    </source>
</reference>
<gene>
    <name evidence="6" type="ORF">FHU36_004034</name>
</gene>
<dbReference type="PROSITE" id="PS50977">
    <property type="entry name" value="HTH_TETR_2"/>
    <property type="match status" value="1"/>
</dbReference>
<dbReference type="GO" id="GO:0000976">
    <property type="term" value="F:transcription cis-regulatory region binding"/>
    <property type="evidence" value="ECO:0007669"/>
    <property type="project" value="TreeGrafter"/>
</dbReference>